<evidence type="ECO:0000256" key="2">
    <source>
        <dbReference type="SAM" id="Phobius"/>
    </source>
</evidence>
<dbReference type="EMBL" id="MU839018">
    <property type="protein sequence ID" value="KAK1764884.1"/>
    <property type="molecule type" value="Genomic_DNA"/>
</dbReference>
<gene>
    <name evidence="3" type="ORF">QBC33DRAFT_427744</name>
</gene>
<dbReference type="InterPro" id="IPR020999">
    <property type="entry name" value="Chitin_synth_reg_RCR"/>
</dbReference>
<organism evidence="3 4">
    <name type="scientific">Phialemonium atrogriseum</name>
    <dbReference type="NCBI Taxonomy" id="1093897"/>
    <lineage>
        <taxon>Eukaryota</taxon>
        <taxon>Fungi</taxon>
        <taxon>Dikarya</taxon>
        <taxon>Ascomycota</taxon>
        <taxon>Pezizomycotina</taxon>
        <taxon>Sordariomycetes</taxon>
        <taxon>Sordariomycetidae</taxon>
        <taxon>Cephalothecales</taxon>
        <taxon>Cephalothecaceae</taxon>
        <taxon>Phialemonium</taxon>
    </lineage>
</organism>
<keyword evidence="2" id="KW-0472">Membrane</keyword>
<dbReference type="AlphaFoldDB" id="A0AAJ0BXE1"/>
<keyword evidence="2" id="KW-1133">Transmembrane helix</keyword>
<evidence type="ECO:0000256" key="1">
    <source>
        <dbReference type="SAM" id="MobiDB-lite"/>
    </source>
</evidence>
<dbReference type="RefSeq" id="XP_060281097.1">
    <property type="nucleotide sequence ID" value="XM_060424149.1"/>
</dbReference>
<evidence type="ECO:0000313" key="3">
    <source>
        <dbReference type="EMBL" id="KAK1764884.1"/>
    </source>
</evidence>
<feature type="transmembrane region" description="Helical" evidence="2">
    <location>
        <begin position="20"/>
        <end position="39"/>
    </location>
</feature>
<feature type="compositionally biased region" description="Pro residues" evidence="1">
    <location>
        <begin position="133"/>
        <end position="150"/>
    </location>
</feature>
<sequence>DEDGDFIPFWYSKTGVIVKWSLFLGLIVIVTLYLLVGYMHAKRRIRKGLPPLGYHRFLVSRTELARVDPRYAFPQRPSYGTYYPPSQYYGMHAMPPPVYDPEAPRPPVYEGAKVDPSQAGPGFTPEPTRRPTEPAPDYSPPAGPPPGASR</sequence>
<feature type="non-terminal residue" evidence="3">
    <location>
        <position position="1"/>
    </location>
</feature>
<evidence type="ECO:0000313" key="4">
    <source>
        <dbReference type="Proteomes" id="UP001244011"/>
    </source>
</evidence>
<dbReference type="Proteomes" id="UP001244011">
    <property type="component" value="Unassembled WGS sequence"/>
</dbReference>
<feature type="non-terminal residue" evidence="3">
    <location>
        <position position="150"/>
    </location>
</feature>
<feature type="region of interest" description="Disordered" evidence="1">
    <location>
        <begin position="100"/>
        <end position="150"/>
    </location>
</feature>
<proteinExistence type="predicted"/>
<keyword evidence="2" id="KW-0812">Transmembrane</keyword>
<dbReference type="Pfam" id="PF12273">
    <property type="entry name" value="RCR"/>
    <property type="match status" value="1"/>
</dbReference>
<protein>
    <submittedName>
        <fullName evidence="3">Uncharacterized protein</fullName>
    </submittedName>
</protein>
<keyword evidence="4" id="KW-1185">Reference proteome</keyword>
<name>A0AAJ0BXE1_9PEZI</name>
<reference evidence="3" key="1">
    <citation type="submission" date="2023-06" db="EMBL/GenBank/DDBJ databases">
        <title>Genome-scale phylogeny and comparative genomics of the fungal order Sordariales.</title>
        <authorList>
            <consortium name="Lawrence Berkeley National Laboratory"/>
            <person name="Hensen N."/>
            <person name="Bonometti L."/>
            <person name="Westerberg I."/>
            <person name="Brannstrom I.O."/>
            <person name="Guillou S."/>
            <person name="Cros-Aarteil S."/>
            <person name="Calhoun S."/>
            <person name="Haridas S."/>
            <person name="Kuo A."/>
            <person name="Mondo S."/>
            <person name="Pangilinan J."/>
            <person name="Riley R."/>
            <person name="Labutti K."/>
            <person name="Andreopoulos B."/>
            <person name="Lipzen A."/>
            <person name="Chen C."/>
            <person name="Yanf M."/>
            <person name="Daum C."/>
            <person name="Ng V."/>
            <person name="Clum A."/>
            <person name="Steindorff A."/>
            <person name="Ohm R."/>
            <person name="Martin F."/>
            <person name="Silar P."/>
            <person name="Natvig D."/>
            <person name="Lalanne C."/>
            <person name="Gautier V."/>
            <person name="Ament-Velasquez S.L."/>
            <person name="Kruys A."/>
            <person name="Hutchinson M.I."/>
            <person name="Powell A.J."/>
            <person name="Barry K."/>
            <person name="Miller A.N."/>
            <person name="Grigoriev I.V."/>
            <person name="Debuchy R."/>
            <person name="Gladieux P."/>
            <person name="Thoren M.H."/>
            <person name="Johannesson H."/>
        </authorList>
    </citation>
    <scope>NUCLEOTIDE SEQUENCE</scope>
    <source>
        <strain evidence="3">8032-3</strain>
    </source>
</reference>
<dbReference type="GeneID" id="85307336"/>
<comment type="caution">
    <text evidence="3">The sequence shown here is derived from an EMBL/GenBank/DDBJ whole genome shotgun (WGS) entry which is preliminary data.</text>
</comment>
<accession>A0AAJ0BXE1</accession>